<accession>A0ABR0NXN5</accession>
<comment type="caution">
    <text evidence="1">The sequence shown here is derived from an EMBL/GenBank/DDBJ whole genome shotgun (WGS) entry which is preliminary data.</text>
</comment>
<dbReference type="PANTHER" id="PTHR46993:SF4">
    <property type="entry name" value="MYB-LIKE HTH TRANSCRIPTIONAL REGULATOR FAMILY PROTEIN"/>
    <property type="match status" value="1"/>
</dbReference>
<organism evidence="1 2">
    <name type="scientific">Gossypium arboreum</name>
    <name type="common">Tree cotton</name>
    <name type="synonym">Gossypium nanking</name>
    <dbReference type="NCBI Taxonomy" id="29729"/>
    <lineage>
        <taxon>Eukaryota</taxon>
        <taxon>Viridiplantae</taxon>
        <taxon>Streptophyta</taxon>
        <taxon>Embryophyta</taxon>
        <taxon>Tracheophyta</taxon>
        <taxon>Spermatophyta</taxon>
        <taxon>Magnoliopsida</taxon>
        <taxon>eudicotyledons</taxon>
        <taxon>Gunneridae</taxon>
        <taxon>Pentapetalae</taxon>
        <taxon>rosids</taxon>
        <taxon>malvids</taxon>
        <taxon>Malvales</taxon>
        <taxon>Malvaceae</taxon>
        <taxon>Malvoideae</taxon>
        <taxon>Gossypium</taxon>
    </lineage>
</organism>
<name>A0ABR0NXN5_GOSAR</name>
<evidence type="ECO:0000313" key="1">
    <source>
        <dbReference type="EMBL" id="KAK5805284.1"/>
    </source>
</evidence>
<reference evidence="1 2" key="1">
    <citation type="submission" date="2023-03" db="EMBL/GenBank/DDBJ databases">
        <title>WGS of Gossypium arboreum.</title>
        <authorList>
            <person name="Yu D."/>
        </authorList>
    </citation>
    <scope>NUCLEOTIDE SEQUENCE [LARGE SCALE GENOMIC DNA]</scope>
    <source>
        <tissue evidence="1">Leaf</tissue>
    </source>
</reference>
<evidence type="ECO:0000313" key="2">
    <source>
        <dbReference type="Proteomes" id="UP001358586"/>
    </source>
</evidence>
<dbReference type="EMBL" id="JARKNE010000009">
    <property type="protein sequence ID" value="KAK5805284.1"/>
    <property type="molecule type" value="Genomic_DNA"/>
</dbReference>
<sequence>MANGHMVKGGYAAINQGLPIPNSMKKAYCGVALDCTAKYMAGDPNMYAKYLEIVDRIWRGRIQDLEKSKASDLICEHLRNRQLQIEATATGDKEVIRCLTEMTTQGSTILASSIIYSKGLGQ</sequence>
<gene>
    <name evidence="1" type="ORF">PVK06_032937</name>
</gene>
<dbReference type="PANTHER" id="PTHR46993">
    <property type="entry name" value="MYB TRANSCRIPTION FACTOR"/>
    <property type="match status" value="1"/>
</dbReference>
<keyword evidence="2" id="KW-1185">Reference proteome</keyword>
<dbReference type="Proteomes" id="UP001358586">
    <property type="component" value="Chromosome 9"/>
</dbReference>
<proteinExistence type="predicted"/>
<protein>
    <submittedName>
        <fullName evidence="1">Uncharacterized protein</fullName>
    </submittedName>
</protein>